<gene>
    <name evidence="1" type="ORF">NUU61_003913</name>
</gene>
<evidence type="ECO:0008006" key="3">
    <source>
        <dbReference type="Google" id="ProtNLM"/>
    </source>
</evidence>
<name>A0A9W9FK34_9EURO</name>
<keyword evidence="2" id="KW-1185">Reference proteome</keyword>
<reference evidence="1" key="1">
    <citation type="submission" date="2022-11" db="EMBL/GenBank/DDBJ databases">
        <authorList>
            <person name="Petersen C."/>
        </authorList>
    </citation>
    <scope>NUCLEOTIDE SEQUENCE</scope>
    <source>
        <strain evidence="1">IBT 34128</strain>
    </source>
</reference>
<accession>A0A9W9FK34</accession>
<dbReference type="Gene3D" id="1.10.600.10">
    <property type="entry name" value="Farnesyl Diphosphate Synthase"/>
    <property type="match status" value="1"/>
</dbReference>
<dbReference type="InterPro" id="IPR008949">
    <property type="entry name" value="Isoprenoid_synthase_dom_sf"/>
</dbReference>
<evidence type="ECO:0000313" key="2">
    <source>
        <dbReference type="Proteomes" id="UP001141434"/>
    </source>
</evidence>
<dbReference type="OrthoDB" id="2998174at2759"/>
<protein>
    <recommendedName>
        <fullName evidence="3">Terpene synthase</fullName>
    </recommendedName>
</protein>
<reference evidence="1" key="2">
    <citation type="journal article" date="2023" name="IMA Fungus">
        <title>Comparative genomic study of the Penicillium genus elucidates a diverse pangenome and 15 lateral gene transfer events.</title>
        <authorList>
            <person name="Petersen C."/>
            <person name="Sorensen T."/>
            <person name="Nielsen M.R."/>
            <person name="Sondergaard T.E."/>
            <person name="Sorensen J.L."/>
            <person name="Fitzpatrick D.A."/>
            <person name="Frisvad J.C."/>
            <person name="Nielsen K.L."/>
        </authorList>
    </citation>
    <scope>NUCLEOTIDE SEQUENCE</scope>
    <source>
        <strain evidence="1">IBT 34128</strain>
    </source>
</reference>
<proteinExistence type="predicted"/>
<sequence length="353" mass="40211">MDDILDLFFQITHCTYLRLEKDKHLRKELWGWAEKELTRATSYDMETLDPILEAAATFTESCYPLASNEMKFSMSKGTASIVSLDSFLIHPRVQENLAESQKRLVAGLEPLDDFSAAYSTFTKEAAQLYGSINPLVGMLASNGWNQHLEGWCLEGQMQDTYRYTQSGGGSSQSLRICQLEDFPYYLRSITGVPIPYIIGIFKPTRELEVPYTLWMSCFPALKVFACLTNDLFSYPKELLAGERFNYMNIQTKTKQDAGCKSQFVENMPWTFRDTLYETVTRAANCVHAINEVFLSGLSGTKSDGPVRGPDYEFQLGASLWSLFKQGYMSWHIRCPRYKLDGLLSRFENCPPVV</sequence>
<organism evidence="1 2">
    <name type="scientific">Penicillium alfredii</name>
    <dbReference type="NCBI Taxonomy" id="1506179"/>
    <lineage>
        <taxon>Eukaryota</taxon>
        <taxon>Fungi</taxon>
        <taxon>Dikarya</taxon>
        <taxon>Ascomycota</taxon>
        <taxon>Pezizomycotina</taxon>
        <taxon>Eurotiomycetes</taxon>
        <taxon>Eurotiomycetidae</taxon>
        <taxon>Eurotiales</taxon>
        <taxon>Aspergillaceae</taxon>
        <taxon>Penicillium</taxon>
    </lineage>
</organism>
<dbReference type="RefSeq" id="XP_056512522.1">
    <property type="nucleotide sequence ID" value="XM_056654495.1"/>
</dbReference>
<dbReference type="EMBL" id="JAPMSZ010000005">
    <property type="protein sequence ID" value="KAJ5101691.1"/>
    <property type="molecule type" value="Genomic_DNA"/>
</dbReference>
<dbReference type="Proteomes" id="UP001141434">
    <property type="component" value="Unassembled WGS sequence"/>
</dbReference>
<evidence type="ECO:0000313" key="1">
    <source>
        <dbReference type="EMBL" id="KAJ5101691.1"/>
    </source>
</evidence>
<dbReference type="AlphaFoldDB" id="A0A9W9FK34"/>
<dbReference type="GeneID" id="81393663"/>
<comment type="caution">
    <text evidence="1">The sequence shown here is derived from an EMBL/GenBank/DDBJ whole genome shotgun (WGS) entry which is preliminary data.</text>
</comment>
<dbReference type="SUPFAM" id="SSF48576">
    <property type="entry name" value="Terpenoid synthases"/>
    <property type="match status" value="1"/>
</dbReference>